<dbReference type="Pfam" id="PF01391">
    <property type="entry name" value="Collagen"/>
    <property type="match status" value="1"/>
</dbReference>
<evidence type="ECO:0000313" key="16">
    <source>
        <dbReference type="RefSeq" id="XP_018026534.2"/>
    </source>
</evidence>
<dbReference type="SMART" id="SM00284">
    <property type="entry name" value="OLF"/>
    <property type="match status" value="1"/>
</dbReference>
<evidence type="ECO:0000256" key="3">
    <source>
        <dbReference type="ARBA" id="ARBA00022475"/>
    </source>
</evidence>
<evidence type="ECO:0000313" key="15">
    <source>
        <dbReference type="Proteomes" id="UP000694843"/>
    </source>
</evidence>
<dbReference type="OrthoDB" id="8626508at2759"/>
<dbReference type="GeneID" id="108681962"/>
<dbReference type="InterPro" id="IPR007110">
    <property type="entry name" value="Ig-like_dom"/>
</dbReference>
<dbReference type="InterPro" id="IPR013783">
    <property type="entry name" value="Ig-like_fold"/>
</dbReference>
<dbReference type="InterPro" id="IPR036179">
    <property type="entry name" value="Ig-like_dom_sf"/>
</dbReference>
<dbReference type="SMART" id="SM00409">
    <property type="entry name" value="IG"/>
    <property type="match status" value="2"/>
</dbReference>
<evidence type="ECO:0000256" key="5">
    <source>
        <dbReference type="ARBA" id="ARBA00022729"/>
    </source>
</evidence>
<dbReference type="InterPro" id="IPR003599">
    <property type="entry name" value="Ig_sub"/>
</dbReference>
<evidence type="ECO:0000259" key="14">
    <source>
        <dbReference type="PROSITE" id="PS51132"/>
    </source>
</evidence>
<evidence type="ECO:0000256" key="4">
    <source>
        <dbReference type="ARBA" id="ARBA00022525"/>
    </source>
</evidence>
<keyword evidence="10" id="KW-0393">Immunoglobulin domain</keyword>
<dbReference type="AlphaFoldDB" id="A0A8B7PK36"/>
<proteinExistence type="predicted"/>
<dbReference type="RefSeq" id="XP_018026534.2">
    <property type="nucleotide sequence ID" value="XM_018171045.2"/>
</dbReference>
<evidence type="ECO:0000256" key="2">
    <source>
        <dbReference type="ARBA" id="ARBA00004613"/>
    </source>
</evidence>
<feature type="domain" description="Olfactomedin-like" evidence="14">
    <location>
        <begin position="846"/>
        <end position="1097"/>
    </location>
</feature>
<dbReference type="Proteomes" id="UP000694843">
    <property type="component" value="Unplaced"/>
</dbReference>
<feature type="region of interest" description="Disordered" evidence="12">
    <location>
        <begin position="1097"/>
        <end position="1118"/>
    </location>
</feature>
<evidence type="ECO:0000259" key="13">
    <source>
        <dbReference type="PROSITE" id="PS50835"/>
    </source>
</evidence>
<dbReference type="FunFam" id="2.60.40.10:FF:000328">
    <property type="entry name" value="CLUMA_CG000981, isoform A"/>
    <property type="match status" value="1"/>
</dbReference>
<evidence type="ECO:0000256" key="8">
    <source>
        <dbReference type="ARBA" id="ARBA00023157"/>
    </source>
</evidence>
<evidence type="ECO:0000256" key="6">
    <source>
        <dbReference type="ARBA" id="ARBA00022737"/>
    </source>
</evidence>
<dbReference type="InterPro" id="IPR003112">
    <property type="entry name" value="Olfac-like_dom"/>
</dbReference>
<dbReference type="PANTHER" id="PTHR23192">
    <property type="entry name" value="OLFACTOMEDIN-RELATED"/>
    <property type="match status" value="1"/>
</dbReference>
<dbReference type="GO" id="GO:0005615">
    <property type="term" value="C:extracellular space"/>
    <property type="evidence" value="ECO:0007669"/>
    <property type="project" value="TreeGrafter"/>
</dbReference>
<dbReference type="KEGG" id="hazt:108681962"/>
<reference evidence="16" key="1">
    <citation type="submission" date="2025-08" db="UniProtKB">
        <authorList>
            <consortium name="RefSeq"/>
        </authorList>
    </citation>
    <scope>IDENTIFICATION</scope>
    <source>
        <tissue evidence="16">Whole organism</tissue>
    </source>
</reference>
<dbReference type="OMA" id="NHATSNI"/>
<dbReference type="PROSITE" id="PS50835">
    <property type="entry name" value="IG_LIKE"/>
    <property type="match status" value="2"/>
</dbReference>
<dbReference type="Pfam" id="PF02191">
    <property type="entry name" value="OLF"/>
    <property type="match status" value="1"/>
</dbReference>
<feature type="domain" description="Ig-like" evidence="13">
    <location>
        <begin position="673"/>
        <end position="767"/>
    </location>
</feature>
<evidence type="ECO:0000256" key="7">
    <source>
        <dbReference type="ARBA" id="ARBA00023136"/>
    </source>
</evidence>
<organism evidence="15 16">
    <name type="scientific">Hyalella azteca</name>
    <name type="common">Amphipod</name>
    <dbReference type="NCBI Taxonomy" id="294128"/>
    <lineage>
        <taxon>Eukaryota</taxon>
        <taxon>Metazoa</taxon>
        <taxon>Ecdysozoa</taxon>
        <taxon>Arthropoda</taxon>
        <taxon>Crustacea</taxon>
        <taxon>Multicrustacea</taxon>
        <taxon>Malacostraca</taxon>
        <taxon>Eumalacostraca</taxon>
        <taxon>Peracarida</taxon>
        <taxon>Amphipoda</taxon>
        <taxon>Senticaudata</taxon>
        <taxon>Talitrida</taxon>
        <taxon>Talitroidea</taxon>
        <taxon>Hyalellidae</taxon>
        <taxon>Hyalella</taxon>
    </lineage>
</organism>
<name>A0A8B7PK36_HYAAZ</name>
<dbReference type="PANTHER" id="PTHR23192:SF85">
    <property type="entry name" value="GLIOMEDIN"/>
    <property type="match status" value="1"/>
</dbReference>
<keyword evidence="6" id="KW-0677">Repeat</keyword>
<evidence type="ECO:0000256" key="1">
    <source>
        <dbReference type="ARBA" id="ARBA00004236"/>
    </source>
</evidence>
<comment type="caution">
    <text evidence="11">Lacks conserved residue(s) required for the propagation of feature annotation.</text>
</comment>
<dbReference type="InterPro" id="IPR013098">
    <property type="entry name" value="Ig_I-set"/>
</dbReference>
<dbReference type="Pfam" id="PF07679">
    <property type="entry name" value="I-set"/>
    <property type="match status" value="1"/>
</dbReference>
<evidence type="ECO:0000256" key="11">
    <source>
        <dbReference type="PROSITE-ProRule" id="PRU00446"/>
    </source>
</evidence>
<keyword evidence="3" id="KW-1003">Cell membrane</keyword>
<dbReference type="InterPro" id="IPR003598">
    <property type="entry name" value="Ig_sub2"/>
</dbReference>
<evidence type="ECO:0000256" key="10">
    <source>
        <dbReference type="ARBA" id="ARBA00023319"/>
    </source>
</evidence>
<dbReference type="Gene3D" id="2.60.40.10">
    <property type="entry name" value="Immunoglobulins"/>
    <property type="match status" value="2"/>
</dbReference>
<gene>
    <name evidence="16" type="primary">LOC108681962</name>
</gene>
<dbReference type="SMART" id="SM00408">
    <property type="entry name" value="IGc2"/>
    <property type="match status" value="2"/>
</dbReference>
<dbReference type="SUPFAM" id="SSF48726">
    <property type="entry name" value="Immunoglobulin"/>
    <property type="match status" value="2"/>
</dbReference>
<dbReference type="GO" id="GO:0005886">
    <property type="term" value="C:plasma membrane"/>
    <property type="evidence" value="ECO:0007669"/>
    <property type="project" value="UniProtKB-SubCell"/>
</dbReference>
<keyword evidence="5" id="KW-0732">Signal</keyword>
<dbReference type="GO" id="GO:0007165">
    <property type="term" value="P:signal transduction"/>
    <property type="evidence" value="ECO:0007669"/>
    <property type="project" value="TreeGrafter"/>
</dbReference>
<keyword evidence="4" id="KW-0964">Secreted</keyword>
<keyword evidence="8" id="KW-1015">Disulfide bond</keyword>
<accession>A0A8B7PK36</accession>
<keyword evidence="15" id="KW-1185">Reference proteome</keyword>
<evidence type="ECO:0000256" key="9">
    <source>
        <dbReference type="ARBA" id="ARBA00023180"/>
    </source>
</evidence>
<comment type="subcellular location">
    <subcellularLocation>
        <location evidence="1">Cell membrane</location>
    </subcellularLocation>
    <subcellularLocation>
        <location evidence="2">Secreted</location>
    </subcellularLocation>
</comment>
<dbReference type="Pfam" id="PF13927">
    <property type="entry name" value="Ig_3"/>
    <property type="match status" value="1"/>
</dbReference>
<dbReference type="InterPro" id="IPR008160">
    <property type="entry name" value="Collagen"/>
</dbReference>
<feature type="region of interest" description="Disordered" evidence="12">
    <location>
        <begin position="89"/>
        <end position="108"/>
    </location>
</feature>
<keyword evidence="7" id="KW-0472">Membrane</keyword>
<dbReference type="PROSITE" id="PS51132">
    <property type="entry name" value="OLF"/>
    <property type="match status" value="1"/>
</dbReference>
<protein>
    <submittedName>
        <fullName evidence="16">Uncharacterized protein LOC108681962</fullName>
    </submittedName>
</protein>
<keyword evidence="9" id="KW-0325">Glycoprotein</keyword>
<sequence length="1118" mass="123881">MLQVGSFATLLHLLNISNTQLSTDHRNLAEQLLQFGNQLKKLGQHWKKNNHATSNIQHSSVSQKNYFQSLPVTDQFEPQHDYLIELVNGKNQRSGGEDEGASPPYARGKYFSNEVRQNSMKEIEIFGSSTRKLNVGSNKESEMSNFNNDRFREKTVAFEPIDGKMDMGKHSIEQETPRKAWESNVINSKMTNHFNSNSGLQTPNRRSNAEVQIHEEKSEVQDIPRKNFNGSFEYDRTSNLHPEIMMDFMNMNKKSHAKILEFNQLKDGVGKSNQGFKEISSDFQSNNEESEPKNSLWFVSQDDLPNAKRFNINIDGQLVQDNSQRKHSPEFPENPNKLDIGVQEGILGSKRILKRPERSTLHSKIRSLRSLDTYEGFPQEGTASATRPWLALTALSDIPDDQKTYKAVEQFCAASRAACPAVPQGPPGPRGHKGAKGDSGDRGLPGPPGNRGHPGLPGPGPGKLLGRPGPPGLDGRDGLPGEPGLDGIPGRNGLDGIPGTNGMPGLDGMPGKDGRDGKDGMKGSKGSAGEIGPVGPPGMTGPRGRRGQDGDPGSPGAPGISTWRVNGTAVRDLLIPPSIPGYSRADDPAVVREGDHVRLRCTAAGHPPPKVVWRREDGGAIPTGRWKDASVEGSVMNLTHVRRDHAGRYRCEAFNGVPPDAYRTYHLLVQFEPYLKVKEWKVGSHNGSSARLECLVEAHPLAETHWEDRLGRAVETTDRIVVRYEPDRHVEWRGLMTLIVTDLQPSDFGDYHCIARNSLAITRGLVSIYEIGSRNHVLAPGTTSGITYGPDPPEYSELFNDLCPPPTVCPTCPRAPSGQAGGQQQCLDIGQFAGRTYEGFQNRSQECQVSAVGKPVFHRHTNASHGAWMQEAWAADPSSQNTPRFYTTDPAHPASLLEFTDKDNFRMNLYHKNHTLPYHFTGSSHVVYNQTFFYHQRNSSNLVRYELQSGVAMKLELPQLSANSNHFLYSHSKDNLDLSADENGLWAVYGLNNNTIVAKIHPRTLKIEYSWNISLNHHKFGEMFVTCGVLYGIDSASERETKIRLAFDLFTQTLIEVDIAFTNPFQHTTMLSYNPLTKELYSWDAGNQLSYPIKYAEHKQGPSPTRARGRVPSLLGLG</sequence>
<feature type="compositionally biased region" description="Basic and acidic residues" evidence="12">
    <location>
        <begin position="510"/>
        <end position="522"/>
    </location>
</feature>
<feature type="compositionally biased region" description="Low complexity" evidence="12">
    <location>
        <begin position="480"/>
        <end position="489"/>
    </location>
</feature>
<feature type="domain" description="Ig-like" evidence="13">
    <location>
        <begin position="577"/>
        <end position="656"/>
    </location>
</feature>
<evidence type="ECO:0000256" key="12">
    <source>
        <dbReference type="SAM" id="MobiDB-lite"/>
    </source>
</evidence>
<dbReference type="InterPro" id="IPR050605">
    <property type="entry name" value="Olfactomedin-like_domain"/>
</dbReference>
<feature type="region of interest" description="Disordered" evidence="12">
    <location>
        <begin position="419"/>
        <end position="563"/>
    </location>
</feature>